<proteinExistence type="predicted"/>
<gene>
    <name evidence="1" type="ORF">P280DRAFT_465615</name>
</gene>
<name>A0A6A6SHG0_9PLEO</name>
<keyword evidence="2" id="KW-1185">Reference proteome</keyword>
<dbReference type="EMBL" id="MU006777">
    <property type="protein sequence ID" value="KAF2645868.1"/>
    <property type="molecule type" value="Genomic_DNA"/>
</dbReference>
<reference evidence="1" key="1">
    <citation type="journal article" date="2020" name="Stud. Mycol.">
        <title>101 Dothideomycetes genomes: a test case for predicting lifestyles and emergence of pathogens.</title>
        <authorList>
            <person name="Haridas S."/>
            <person name="Albert R."/>
            <person name="Binder M."/>
            <person name="Bloem J."/>
            <person name="Labutti K."/>
            <person name="Salamov A."/>
            <person name="Andreopoulos B."/>
            <person name="Baker S."/>
            <person name="Barry K."/>
            <person name="Bills G."/>
            <person name="Bluhm B."/>
            <person name="Cannon C."/>
            <person name="Castanera R."/>
            <person name="Culley D."/>
            <person name="Daum C."/>
            <person name="Ezra D."/>
            <person name="Gonzalez J."/>
            <person name="Henrissat B."/>
            <person name="Kuo A."/>
            <person name="Liang C."/>
            <person name="Lipzen A."/>
            <person name="Lutzoni F."/>
            <person name="Magnuson J."/>
            <person name="Mondo S."/>
            <person name="Nolan M."/>
            <person name="Ohm R."/>
            <person name="Pangilinan J."/>
            <person name="Park H.-J."/>
            <person name="Ramirez L."/>
            <person name="Alfaro M."/>
            <person name="Sun H."/>
            <person name="Tritt A."/>
            <person name="Yoshinaga Y."/>
            <person name="Zwiers L.-H."/>
            <person name="Turgeon B."/>
            <person name="Goodwin S."/>
            <person name="Spatafora J."/>
            <person name="Crous P."/>
            <person name="Grigoriev I."/>
        </authorList>
    </citation>
    <scope>NUCLEOTIDE SEQUENCE</scope>
    <source>
        <strain evidence="1">CBS 473.64</strain>
    </source>
</reference>
<dbReference type="Proteomes" id="UP000799753">
    <property type="component" value="Unassembled WGS sequence"/>
</dbReference>
<protein>
    <submittedName>
        <fullName evidence="1">Uncharacterized protein</fullName>
    </submittedName>
</protein>
<evidence type="ECO:0000313" key="1">
    <source>
        <dbReference type="EMBL" id="KAF2645868.1"/>
    </source>
</evidence>
<sequence length="71" mass="7439">MQVQDSRFPMVLMVGRVIWSDFGGGFRSYREACTCGVLATAVVGCYVVLHASHSVPLSPAVCGTTDGGSAE</sequence>
<dbReference type="AlphaFoldDB" id="A0A6A6SHG0"/>
<evidence type="ECO:0000313" key="2">
    <source>
        <dbReference type="Proteomes" id="UP000799753"/>
    </source>
</evidence>
<organism evidence="1 2">
    <name type="scientific">Massarina eburnea CBS 473.64</name>
    <dbReference type="NCBI Taxonomy" id="1395130"/>
    <lineage>
        <taxon>Eukaryota</taxon>
        <taxon>Fungi</taxon>
        <taxon>Dikarya</taxon>
        <taxon>Ascomycota</taxon>
        <taxon>Pezizomycotina</taxon>
        <taxon>Dothideomycetes</taxon>
        <taxon>Pleosporomycetidae</taxon>
        <taxon>Pleosporales</taxon>
        <taxon>Massarineae</taxon>
        <taxon>Massarinaceae</taxon>
        <taxon>Massarina</taxon>
    </lineage>
</organism>
<accession>A0A6A6SHG0</accession>